<dbReference type="GO" id="GO:0006457">
    <property type="term" value="P:protein folding"/>
    <property type="evidence" value="ECO:0007669"/>
    <property type="project" value="InterPro"/>
</dbReference>
<dbReference type="Pfam" id="PF02600">
    <property type="entry name" value="DsbB"/>
    <property type="match status" value="1"/>
</dbReference>
<dbReference type="GO" id="GO:0015035">
    <property type="term" value="F:protein-disulfide reductase activity"/>
    <property type="evidence" value="ECO:0007669"/>
    <property type="project" value="InterPro"/>
</dbReference>
<feature type="transmembrane region" description="Helical" evidence="5">
    <location>
        <begin position="142"/>
        <end position="167"/>
    </location>
</feature>
<dbReference type="SUPFAM" id="SSF158442">
    <property type="entry name" value="DsbB-like"/>
    <property type="match status" value="1"/>
</dbReference>
<evidence type="ECO:0000256" key="3">
    <source>
        <dbReference type="ARBA" id="ARBA00022989"/>
    </source>
</evidence>
<feature type="transmembrane region" description="Helical" evidence="5">
    <location>
        <begin position="12"/>
        <end position="35"/>
    </location>
</feature>
<evidence type="ECO:0000256" key="1">
    <source>
        <dbReference type="ARBA" id="ARBA00004141"/>
    </source>
</evidence>
<organism evidence="6 7">
    <name type="scientific">Aquicella lusitana</name>
    <dbReference type="NCBI Taxonomy" id="254246"/>
    <lineage>
        <taxon>Bacteria</taxon>
        <taxon>Pseudomonadati</taxon>
        <taxon>Pseudomonadota</taxon>
        <taxon>Gammaproteobacteria</taxon>
        <taxon>Legionellales</taxon>
        <taxon>Coxiellaceae</taxon>
        <taxon>Aquicella</taxon>
    </lineage>
</organism>
<evidence type="ECO:0000313" key="6">
    <source>
        <dbReference type="EMBL" id="RDI48856.1"/>
    </source>
</evidence>
<dbReference type="InterPro" id="IPR023380">
    <property type="entry name" value="DsbB-like_sf"/>
</dbReference>
<proteinExistence type="predicted"/>
<keyword evidence="7" id="KW-1185">Reference proteome</keyword>
<dbReference type="GO" id="GO:0016020">
    <property type="term" value="C:membrane"/>
    <property type="evidence" value="ECO:0007669"/>
    <property type="project" value="UniProtKB-SubCell"/>
</dbReference>
<feature type="transmembrane region" description="Helical" evidence="5">
    <location>
        <begin position="47"/>
        <end position="65"/>
    </location>
</feature>
<dbReference type="InterPro" id="IPR003752">
    <property type="entry name" value="DiS_bond_form_DsbB/BdbC"/>
</dbReference>
<comment type="caution">
    <text evidence="6">The sequence shown here is derived from an EMBL/GenBank/DDBJ whole genome shotgun (WGS) entry which is preliminary data.</text>
</comment>
<keyword evidence="3 5" id="KW-1133">Transmembrane helix</keyword>
<gene>
    <name evidence="6" type="ORF">C8D86_101139</name>
</gene>
<feature type="transmembrane region" description="Helical" evidence="5">
    <location>
        <begin position="109"/>
        <end position="130"/>
    </location>
</feature>
<feature type="transmembrane region" description="Helical" evidence="5">
    <location>
        <begin position="72"/>
        <end position="89"/>
    </location>
</feature>
<evidence type="ECO:0000256" key="4">
    <source>
        <dbReference type="ARBA" id="ARBA00023136"/>
    </source>
</evidence>
<dbReference type="AlphaFoldDB" id="A0A370GYW9"/>
<accession>A0A370GYW9</accession>
<dbReference type="RefSeq" id="WP_114833364.1">
    <property type="nucleotide sequence ID" value="NZ_LR699114.1"/>
</dbReference>
<dbReference type="EMBL" id="QQAX01000001">
    <property type="protein sequence ID" value="RDI48856.1"/>
    <property type="molecule type" value="Genomic_DNA"/>
</dbReference>
<name>A0A370GYW9_9COXI</name>
<evidence type="ECO:0000256" key="2">
    <source>
        <dbReference type="ARBA" id="ARBA00022692"/>
    </source>
</evidence>
<keyword evidence="2 5" id="KW-0812">Transmembrane</keyword>
<dbReference type="Proteomes" id="UP000254720">
    <property type="component" value="Unassembled WGS sequence"/>
</dbReference>
<sequence>MIALLRKNIIPLVNFFELSAVIVIIILALCIQLIVHELPCPLCLLQRVGFLCMAYGFLMNFRFGFRPSHYSIVLVSGLYTCFVALRQIALHVIPGTGAYGSAILGFHLYTWSFIAAMAIVVITSLLLGVDHQFQPTQNRGKGWLFLTHSLFAIVSIIIAANIVSVILECGFKTCPDDPVRYELLETSGKV</sequence>
<comment type="subcellular location">
    <subcellularLocation>
        <location evidence="1">Membrane</location>
        <topology evidence="1">Multi-pass membrane protein</topology>
    </subcellularLocation>
</comment>
<protein>
    <submittedName>
        <fullName evidence="6">Disulfide bond formation protein DsbB</fullName>
    </submittedName>
</protein>
<reference evidence="6 7" key="1">
    <citation type="submission" date="2018-07" db="EMBL/GenBank/DDBJ databases">
        <title>Genomic Encyclopedia of Type Strains, Phase IV (KMG-IV): sequencing the most valuable type-strain genomes for metagenomic binning, comparative biology and taxonomic classification.</title>
        <authorList>
            <person name="Goeker M."/>
        </authorList>
    </citation>
    <scope>NUCLEOTIDE SEQUENCE [LARGE SCALE GENOMIC DNA]</scope>
    <source>
        <strain evidence="6 7">DSM 16500</strain>
    </source>
</reference>
<keyword evidence="4 5" id="KW-0472">Membrane</keyword>
<dbReference type="OrthoDB" id="3711263at2"/>
<evidence type="ECO:0000256" key="5">
    <source>
        <dbReference type="SAM" id="Phobius"/>
    </source>
</evidence>
<evidence type="ECO:0000313" key="7">
    <source>
        <dbReference type="Proteomes" id="UP000254720"/>
    </source>
</evidence>